<keyword evidence="4 11" id="KW-0812">Transmembrane</keyword>
<accession>A0A0F5MTJ4</accession>
<feature type="transmembrane region" description="Helical" evidence="11">
    <location>
        <begin position="12"/>
        <end position="36"/>
    </location>
</feature>
<keyword evidence="3 11" id="KW-0633">Potassium transport</keyword>
<dbReference type="Proteomes" id="UP000034416">
    <property type="component" value="Unassembled WGS sequence"/>
</dbReference>
<evidence type="ECO:0000256" key="3">
    <source>
        <dbReference type="ARBA" id="ARBA00022538"/>
    </source>
</evidence>
<evidence type="ECO:0000256" key="5">
    <source>
        <dbReference type="ARBA" id="ARBA00022741"/>
    </source>
</evidence>
<dbReference type="Pfam" id="PF02669">
    <property type="entry name" value="KdpC"/>
    <property type="match status" value="2"/>
</dbReference>
<keyword evidence="1 11" id="KW-0813">Transport</keyword>
<evidence type="ECO:0000313" key="13">
    <source>
        <dbReference type="EMBL" id="OQZ96874.1"/>
    </source>
</evidence>
<comment type="caution">
    <text evidence="12">The sequence shown here is derived from an EMBL/GenBank/DDBJ whole genome shotgun (WGS) entry which is preliminary data.</text>
</comment>
<dbReference type="PANTHER" id="PTHR30042">
    <property type="entry name" value="POTASSIUM-TRANSPORTING ATPASE C CHAIN"/>
    <property type="match status" value="1"/>
</dbReference>
<name>A0A0F5MTJ4_9MYCO</name>
<evidence type="ECO:0000256" key="11">
    <source>
        <dbReference type="HAMAP-Rule" id="MF_00276"/>
    </source>
</evidence>
<proteinExistence type="inferred from homology"/>
<comment type="similarity">
    <text evidence="11">Belongs to the KdpC family.</text>
</comment>
<evidence type="ECO:0000256" key="7">
    <source>
        <dbReference type="ARBA" id="ARBA00022958"/>
    </source>
</evidence>
<protein>
    <recommendedName>
        <fullName evidence="11">Potassium-transporting ATPase KdpC subunit</fullName>
    </recommendedName>
    <alternativeName>
        <fullName evidence="11">ATP phosphohydrolase [potassium-transporting] C chain</fullName>
    </alternativeName>
    <alternativeName>
        <fullName evidence="11">Potassium-binding and translocating subunit C</fullName>
    </alternativeName>
    <alternativeName>
        <fullName evidence="11">Potassium-translocating ATPase C chain</fullName>
    </alternativeName>
</protein>
<keyword evidence="10 11" id="KW-0472">Membrane</keyword>
<evidence type="ECO:0000313" key="14">
    <source>
        <dbReference type="Proteomes" id="UP000034416"/>
    </source>
</evidence>
<dbReference type="GO" id="GO:0005524">
    <property type="term" value="F:ATP binding"/>
    <property type="evidence" value="ECO:0007669"/>
    <property type="project" value="UniProtKB-UniRule"/>
</dbReference>
<evidence type="ECO:0000256" key="10">
    <source>
        <dbReference type="ARBA" id="ARBA00023136"/>
    </source>
</evidence>
<reference evidence="13 15" key="3">
    <citation type="submission" date="2016-12" db="EMBL/GenBank/DDBJ databases">
        <title>The new phylogeny of genus Mycobacterium.</title>
        <authorList>
            <person name="Tortoli E."/>
            <person name="Trovato A."/>
            <person name="Cirillo D.M."/>
        </authorList>
    </citation>
    <scope>NUCLEOTIDE SEQUENCE [LARGE SCALE GENOMIC DNA]</scope>
    <source>
        <strain evidence="13 15">DSM 44942</strain>
    </source>
</reference>
<evidence type="ECO:0000313" key="15">
    <source>
        <dbReference type="Proteomes" id="UP000192327"/>
    </source>
</evidence>
<keyword evidence="8 11" id="KW-1133">Transmembrane helix</keyword>
<evidence type="ECO:0000256" key="2">
    <source>
        <dbReference type="ARBA" id="ARBA00022475"/>
    </source>
</evidence>
<dbReference type="EMBL" id="MVHH01000020">
    <property type="protein sequence ID" value="OQZ96874.1"/>
    <property type="molecule type" value="Genomic_DNA"/>
</dbReference>
<dbReference type="HAMAP" id="MF_00276">
    <property type="entry name" value="KdpC"/>
    <property type="match status" value="1"/>
</dbReference>
<organism evidence="12 14">
    <name type="scientific">Mycolicibacter arupensis</name>
    <dbReference type="NCBI Taxonomy" id="342002"/>
    <lineage>
        <taxon>Bacteria</taxon>
        <taxon>Bacillati</taxon>
        <taxon>Actinomycetota</taxon>
        <taxon>Actinomycetes</taxon>
        <taxon>Mycobacteriales</taxon>
        <taxon>Mycobacteriaceae</taxon>
        <taxon>Mycolicibacter</taxon>
    </lineage>
</organism>
<dbReference type="PANTHER" id="PTHR30042:SF2">
    <property type="entry name" value="POTASSIUM-TRANSPORTING ATPASE KDPC SUBUNIT"/>
    <property type="match status" value="1"/>
</dbReference>
<dbReference type="GO" id="GO:0008556">
    <property type="term" value="F:P-type potassium transmembrane transporter activity"/>
    <property type="evidence" value="ECO:0007669"/>
    <property type="project" value="InterPro"/>
</dbReference>
<evidence type="ECO:0000256" key="6">
    <source>
        <dbReference type="ARBA" id="ARBA00022840"/>
    </source>
</evidence>
<comment type="function">
    <text evidence="11">Part of the high-affinity ATP-driven potassium transport (or Kdp) system, which catalyzes the hydrolysis of ATP coupled with the electrogenic transport of potassium into the cytoplasm. This subunit acts as a catalytic chaperone that increases the ATP-binding affinity of the ATP-hydrolyzing subunit KdpB by the formation of a transient KdpB/KdpC/ATP ternary complex.</text>
</comment>
<dbReference type="GO" id="GO:0005886">
    <property type="term" value="C:plasma membrane"/>
    <property type="evidence" value="ECO:0007669"/>
    <property type="project" value="UniProtKB-SubCell"/>
</dbReference>
<keyword evidence="2 11" id="KW-1003">Cell membrane</keyword>
<dbReference type="OrthoDB" id="9788285at2"/>
<comment type="subcellular location">
    <subcellularLocation>
        <location evidence="11">Cell membrane</location>
        <topology evidence="11">Single-pass membrane protein</topology>
    </subcellularLocation>
</comment>
<keyword evidence="6 11" id="KW-0067">ATP-binding</keyword>
<reference evidence="12" key="2">
    <citation type="submission" date="2015-04" db="EMBL/GenBank/DDBJ databases">
        <title>Genome sequence of Mycobacterium arupense strain GUC1.</title>
        <authorList>
            <person name="Greninger A.L."/>
            <person name="Cunningham G."/>
            <person name="Chiu C.Y."/>
            <person name="Miller S."/>
        </authorList>
    </citation>
    <scope>NUCLEOTIDE SEQUENCE</scope>
    <source>
        <strain evidence="12">GUC1</strain>
    </source>
</reference>
<evidence type="ECO:0000256" key="8">
    <source>
        <dbReference type="ARBA" id="ARBA00022989"/>
    </source>
</evidence>
<evidence type="ECO:0000256" key="4">
    <source>
        <dbReference type="ARBA" id="ARBA00022692"/>
    </source>
</evidence>
<comment type="subunit">
    <text evidence="11">The system is composed of three essential subunits: KdpA, KdpB and KdpC.</text>
</comment>
<evidence type="ECO:0000256" key="9">
    <source>
        <dbReference type="ARBA" id="ARBA00023065"/>
    </source>
</evidence>
<keyword evidence="5 11" id="KW-0547">Nucleotide-binding</keyword>
<dbReference type="Proteomes" id="UP000192327">
    <property type="component" value="Unassembled WGS sequence"/>
</dbReference>
<dbReference type="STRING" id="342002.BST15_11410"/>
<gene>
    <name evidence="11" type="primary">kdpC</name>
    <name evidence="13" type="ORF">BST15_11410</name>
    <name evidence="12" type="ORF">WR43_16140</name>
</gene>
<evidence type="ECO:0000256" key="1">
    <source>
        <dbReference type="ARBA" id="ARBA00022448"/>
    </source>
</evidence>
<keyword evidence="15" id="KW-1185">Reference proteome</keyword>
<sequence length="299" mass="30563">MRASGVIRRYGAALRALLVLTAVLGIGYPLVIWLVAQLPGLHARAEGSLVADAAGRPVASALIGQAFTDTEGLPLPQYLQSRPSVAGRGYDALASGASNLGPENVVDQPTAPSLLTQICTRSVAVAVAEGLGPGAGARPFCTAEGRGAVLAVYGSRDRGGVIAHPVRVVSVNEPCGLGATFITSYRGVPVECARPGESYAAGQIVPIRGSAAAHPRVPADAVTASGSGLDPDISPAYADLQADRIARARGLSVDQVRAVIRNHQSGRLFGFLGEPRVNVVAVNLELDDRHPVAGCCSGG</sequence>
<evidence type="ECO:0000313" key="12">
    <source>
        <dbReference type="EMBL" id="KKB98095.1"/>
    </source>
</evidence>
<keyword evidence="7 11" id="KW-0630">Potassium</keyword>
<dbReference type="InterPro" id="IPR003820">
    <property type="entry name" value="KdpC"/>
</dbReference>
<reference evidence="14" key="1">
    <citation type="submission" date="2015-04" db="EMBL/GenBank/DDBJ databases">
        <title>Genome sequence of Mycobacterium arupense GUC1.</title>
        <authorList>
            <person name="Greninger A.L."/>
            <person name="Cunningham G."/>
            <person name="Chiu C.Y."/>
            <person name="Miller S."/>
        </authorList>
    </citation>
    <scope>NUCLEOTIDE SEQUENCE [LARGE SCALE GENOMIC DNA]</scope>
    <source>
        <strain evidence="14">GUC1</strain>
    </source>
</reference>
<keyword evidence="9 11" id="KW-0406">Ion transport</keyword>
<dbReference type="AlphaFoldDB" id="A0A0F5MTJ4"/>
<dbReference type="EMBL" id="LASW01000087">
    <property type="protein sequence ID" value="KKB98095.1"/>
    <property type="molecule type" value="Genomic_DNA"/>
</dbReference>
<dbReference type="RefSeq" id="WP_046190611.1">
    <property type="nucleotide sequence ID" value="NZ_JACKUJ010000046.1"/>
</dbReference>
<dbReference type="PATRIC" id="fig|342002.3.peg.126"/>